<dbReference type="EMBL" id="RQXU01000003">
    <property type="protein sequence ID" value="RRH90314.1"/>
    <property type="molecule type" value="Genomic_DNA"/>
</dbReference>
<reference evidence="1 2" key="1">
    <citation type="submission" date="2018-11" db="EMBL/GenBank/DDBJ databases">
        <title>The genome of Variovorax sp T529.</title>
        <authorList>
            <person name="Gao J."/>
        </authorList>
    </citation>
    <scope>NUCLEOTIDE SEQUENCE [LARGE SCALE GENOMIC DNA]</scope>
    <source>
        <strain evidence="1 2">T529</strain>
    </source>
</reference>
<comment type="caution">
    <text evidence="1">The sequence shown here is derived from an EMBL/GenBank/DDBJ whole genome shotgun (WGS) entry which is preliminary data.</text>
</comment>
<sequence>MRLAHGLIVLPDLVAGGPKSVDRILTPLTAIQAARALDIALIDISKTYGRQAARNVALFMEYPGLID</sequence>
<protein>
    <submittedName>
        <fullName evidence="1">Uncharacterized protein</fullName>
    </submittedName>
</protein>
<evidence type="ECO:0000313" key="2">
    <source>
        <dbReference type="Proteomes" id="UP000271590"/>
    </source>
</evidence>
<gene>
    <name evidence="1" type="ORF">EH244_06065</name>
</gene>
<organism evidence="1 2">
    <name type="scientific">Variovorax beijingensis</name>
    <dbReference type="NCBI Taxonomy" id="2496117"/>
    <lineage>
        <taxon>Bacteria</taxon>
        <taxon>Pseudomonadati</taxon>
        <taxon>Pseudomonadota</taxon>
        <taxon>Betaproteobacteria</taxon>
        <taxon>Burkholderiales</taxon>
        <taxon>Comamonadaceae</taxon>
        <taxon>Variovorax</taxon>
    </lineage>
</organism>
<proteinExistence type="predicted"/>
<accession>A0A3P3EV78</accession>
<name>A0A3P3EV78_9BURK</name>
<evidence type="ECO:0000313" key="1">
    <source>
        <dbReference type="EMBL" id="RRH90314.1"/>
    </source>
</evidence>
<dbReference type="Proteomes" id="UP000271590">
    <property type="component" value="Unassembled WGS sequence"/>
</dbReference>
<dbReference type="AlphaFoldDB" id="A0A3P3EV78"/>